<dbReference type="GO" id="GO:0003677">
    <property type="term" value="F:DNA binding"/>
    <property type="evidence" value="ECO:0007669"/>
    <property type="project" value="UniProtKB-KW"/>
</dbReference>
<reference evidence="7 9" key="2">
    <citation type="submission" date="2023-07" db="EMBL/GenBank/DDBJ databases">
        <title>Sequencing the genomes of 1000 actinobacteria strains.</title>
        <authorList>
            <person name="Klenk H.-P."/>
        </authorList>
    </citation>
    <scope>NUCLEOTIDE SEQUENCE [LARGE SCALE GENOMIC DNA]</scope>
    <source>
        <strain evidence="7 9">DSM 44724</strain>
    </source>
</reference>
<reference evidence="6" key="1">
    <citation type="submission" date="2022-12" db="EMBL/GenBank/DDBJ databases">
        <title>Gycomyces niveus sp.nov., a novel actinomycete isolated from soil in Shouguang.</title>
        <authorList>
            <person name="Yang X."/>
        </authorList>
    </citation>
    <scope>NUCLEOTIDE SEQUENCE</scope>
    <source>
        <strain evidence="6">DSM 44724</strain>
    </source>
</reference>
<proteinExistence type="inferred from homology"/>
<dbReference type="Gene3D" id="1.10.10.10">
    <property type="entry name" value="Winged helix-like DNA-binding domain superfamily/Winged helix DNA-binding domain"/>
    <property type="match status" value="1"/>
</dbReference>
<keyword evidence="9" id="KW-1185">Reference proteome</keyword>
<evidence type="ECO:0000256" key="4">
    <source>
        <dbReference type="ARBA" id="ARBA00023163"/>
    </source>
</evidence>
<evidence type="ECO:0000256" key="2">
    <source>
        <dbReference type="ARBA" id="ARBA00023015"/>
    </source>
</evidence>
<evidence type="ECO:0000313" key="9">
    <source>
        <dbReference type="Proteomes" id="UP001183604"/>
    </source>
</evidence>
<organism evidence="6 8">
    <name type="scientific">Glycomyces lechevalierae</name>
    <dbReference type="NCBI Taxonomy" id="256034"/>
    <lineage>
        <taxon>Bacteria</taxon>
        <taxon>Bacillati</taxon>
        <taxon>Actinomycetota</taxon>
        <taxon>Actinomycetes</taxon>
        <taxon>Glycomycetales</taxon>
        <taxon>Glycomycetaceae</taxon>
        <taxon>Glycomyces</taxon>
    </lineage>
</organism>
<dbReference type="Pfam" id="PF00126">
    <property type="entry name" value="HTH_1"/>
    <property type="match status" value="1"/>
</dbReference>
<accession>A0A9X3PNE5</accession>
<dbReference type="PROSITE" id="PS50931">
    <property type="entry name" value="HTH_LYSR"/>
    <property type="match status" value="1"/>
</dbReference>
<keyword evidence="3 7" id="KW-0238">DNA-binding</keyword>
<evidence type="ECO:0000256" key="3">
    <source>
        <dbReference type="ARBA" id="ARBA00023125"/>
    </source>
</evidence>
<dbReference type="AlphaFoldDB" id="A0A9X3PNE5"/>
<dbReference type="PANTHER" id="PTHR30346">
    <property type="entry name" value="TRANSCRIPTIONAL DUAL REGULATOR HCAR-RELATED"/>
    <property type="match status" value="1"/>
</dbReference>
<dbReference type="SUPFAM" id="SSF53850">
    <property type="entry name" value="Periplasmic binding protein-like II"/>
    <property type="match status" value="1"/>
</dbReference>
<dbReference type="SUPFAM" id="SSF46785">
    <property type="entry name" value="Winged helix' DNA-binding domain"/>
    <property type="match status" value="1"/>
</dbReference>
<dbReference type="Pfam" id="PF03466">
    <property type="entry name" value="LysR_substrate"/>
    <property type="match status" value="1"/>
</dbReference>
<dbReference type="PRINTS" id="PR00039">
    <property type="entry name" value="HTHLYSR"/>
</dbReference>
<dbReference type="InterPro" id="IPR036390">
    <property type="entry name" value="WH_DNA-bd_sf"/>
</dbReference>
<evidence type="ECO:0000259" key="5">
    <source>
        <dbReference type="PROSITE" id="PS50931"/>
    </source>
</evidence>
<dbReference type="Proteomes" id="UP001183604">
    <property type="component" value="Unassembled WGS sequence"/>
</dbReference>
<evidence type="ECO:0000256" key="1">
    <source>
        <dbReference type="ARBA" id="ARBA00009437"/>
    </source>
</evidence>
<dbReference type="InterPro" id="IPR036388">
    <property type="entry name" value="WH-like_DNA-bd_sf"/>
</dbReference>
<dbReference type="GO" id="GO:0032993">
    <property type="term" value="C:protein-DNA complex"/>
    <property type="evidence" value="ECO:0007669"/>
    <property type="project" value="TreeGrafter"/>
</dbReference>
<feature type="domain" description="HTH lysR-type" evidence="5">
    <location>
        <begin position="2"/>
        <end position="59"/>
    </location>
</feature>
<sequence>MLDIVRLRVIAAIAEHGSVTKAAKHLHYAQPSVSHHLARLEAETGARLVQRVGRGIRLTPEGEMLARRAVEIIGRVDAAEAELEAMAGLRAGRVRIAGFQSALSTIVPEAAAAMRRDHPGIELRLVDAHPVAALAMLREGDVDAAIVFRYDDDLPSDVRGVHLFDDPMFLVGLEPGLGLLDHRDSAWIAGCERCREELLDACGKAGFTPEIAYTSDEIIVQQALVAAGLGVTTNPGLALLTHRRDDIAVTPIDRVRRIHIVTYGEPPDPPATTAFIGALRDAARRFA</sequence>
<dbReference type="RefSeq" id="WP_270123741.1">
    <property type="nucleotide sequence ID" value="NZ_BAAAOM010000004.1"/>
</dbReference>
<evidence type="ECO:0000313" key="7">
    <source>
        <dbReference type="EMBL" id="MDR7338491.1"/>
    </source>
</evidence>
<dbReference type="FunFam" id="1.10.10.10:FF:000001">
    <property type="entry name" value="LysR family transcriptional regulator"/>
    <property type="match status" value="1"/>
</dbReference>
<evidence type="ECO:0000313" key="6">
    <source>
        <dbReference type="EMBL" id="MDA1387245.1"/>
    </source>
</evidence>
<dbReference type="InterPro" id="IPR005119">
    <property type="entry name" value="LysR_subst-bd"/>
</dbReference>
<dbReference type="Proteomes" id="UP001145799">
    <property type="component" value="Unassembled WGS sequence"/>
</dbReference>
<dbReference type="PANTHER" id="PTHR30346:SF29">
    <property type="entry name" value="LYSR SUBSTRATE-BINDING"/>
    <property type="match status" value="1"/>
</dbReference>
<dbReference type="Gene3D" id="3.40.190.10">
    <property type="entry name" value="Periplasmic binding protein-like II"/>
    <property type="match status" value="2"/>
</dbReference>
<keyword evidence="4" id="KW-0804">Transcription</keyword>
<evidence type="ECO:0000313" key="8">
    <source>
        <dbReference type="Proteomes" id="UP001145799"/>
    </source>
</evidence>
<keyword evidence="2" id="KW-0805">Transcription regulation</keyword>
<protein>
    <submittedName>
        <fullName evidence="7">DNA-binding transcriptional LysR family regulator</fullName>
    </submittedName>
    <submittedName>
        <fullName evidence="6">LysR family transcriptional regulator</fullName>
    </submittedName>
</protein>
<dbReference type="GO" id="GO:0003700">
    <property type="term" value="F:DNA-binding transcription factor activity"/>
    <property type="evidence" value="ECO:0007669"/>
    <property type="project" value="InterPro"/>
</dbReference>
<dbReference type="CDD" id="cd08423">
    <property type="entry name" value="PBP2_LTTR_like_6"/>
    <property type="match status" value="1"/>
</dbReference>
<comment type="similarity">
    <text evidence="1">Belongs to the LysR transcriptional regulatory family.</text>
</comment>
<dbReference type="EMBL" id="JAVDYD010000001">
    <property type="protein sequence ID" value="MDR7338491.1"/>
    <property type="molecule type" value="Genomic_DNA"/>
</dbReference>
<dbReference type="InterPro" id="IPR000847">
    <property type="entry name" value="LysR_HTH_N"/>
</dbReference>
<dbReference type="EMBL" id="JAPZVQ010000014">
    <property type="protein sequence ID" value="MDA1387245.1"/>
    <property type="molecule type" value="Genomic_DNA"/>
</dbReference>
<gene>
    <name evidence="7" type="ORF">J2S69_002210</name>
    <name evidence="6" type="ORF">O2L01_19780</name>
</gene>
<name>A0A9X3PNE5_9ACTN</name>
<comment type="caution">
    <text evidence="6">The sequence shown here is derived from an EMBL/GenBank/DDBJ whole genome shotgun (WGS) entry which is preliminary data.</text>
</comment>